<keyword evidence="6 15" id="KW-0681">Retinal protein</keyword>
<evidence type="ECO:0000256" key="8">
    <source>
        <dbReference type="ARBA" id="ARBA00022991"/>
    </source>
</evidence>
<keyword evidence="9 15" id="KW-0297">G-protein coupled receptor</keyword>
<keyword evidence="3" id="KW-0597">Phosphoprotein</keyword>
<comment type="similarity">
    <text evidence="15">Belongs to the G-protein coupled receptor 1 family. Opsin subfamily.</text>
</comment>
<feature type="transmembrane region" description="Helical" evidence="15">
    <location>
        <begin position="186"/>
        <end position="206"/>
    </location>
</feature>
<protein>
    <submittedName>
        <fullName evidence="17">UVS opsin</fullName>
    </submittedName>
</protein>
<comment type="subcellular location">
    <subcellularLocation>
        <location evidence="1 15">Membrane</location>
        <topology evidence="1 15">Multi-pass membrane protein</topology>
    </subcellularLocation>
</comment>
<feature type="transmembrane region" description="Helical" evidence="15">
    <location>
        <begin position="146"/>
        <end position="165"/>
    </location>
</feature>
<name>A0A9Y2E3M8_9CRUS</name>
<dbReference type="GO" id="GO:0016020">
    <property type="term" value="C:membrane"/>
    <property type="evidence" value="ECO:0007669"/>
    <property type="project" value="UniProtKB-SubCell"/>
</dbReference>
<comment type="caution">
    <text evidence="15">Lacks conserved residue(s) required for the propagation of feature annotation.</text>
</comment>
<organism evidence="17">
    <name type="scientific">Gonodactylaceus falcatus</name>
    <dbReference type="NCBI Taxonomy" id="870558"/>
    <lineage>
        <taxon>Eukaryota</taxon>
        <taxon>Metazoa</taxon>
        <taxon>Ecdysozoa</taxon>
        <taxon>Arthropoda</taxon>
        <taxon>Crustacea</taxon>
        <taxon>Multicrustacea</taxon>
        <taxon>Malacostraca</taxon>
        <taxon>Eumalacostraca</taxon>
        <taxon>Hoplocarida</taxon>
        <taxon>Stomatopoda</taxon>
        <taxon>Gonodactylidae</taxon>
        <taxon>Gonodactylaceus</taxon>
    </lineage>
</organism>
<evidence type="ECO:0000256" key="14">
    <source>
        <dbReference type="ARBA" id="ARBA00023305"/>
    </source>
</evidence>
<evidence type="ECO:0000259" key="16">
    <source>
        <dbReference type="PROSITE" id="PS50262"/>
    </source>
</evidence>
<evidence type="ECO:0000256" key="10">
    <source>
        <dbReference type="ARBA" id="ARBA00023136"/>
    </source>
</evidence>
<feature type="domain" description="G-protein coupled receptors family 1 profile" evidence="16">
    <location>
        <begin position="89"/>
        <end position="354"/>
    </location>
</feature>
<evidence type="ECO:0000256" key="2">
    <source>
        <dbReference type="ARBA" id="ARBA00022543"/>
    </source>
</evidence>
<dbReference type="PRINTS" id="PR00237">
    <property type="entry name" value="GPCRRHODOPSN"/>
</dbReference>
<proteinExistence type="evidence at transcript level"/>
<evidence type="ECO:0000256" key="13">
    <source>
        <dbReference type="ARBA" id="ARBA00023224"/>
    </source>
</evidence>
<evidence type="ECO:0000256" key="9">
    <source>
        <dbReference type="ARBA" id="ARBA00023040"/>
    </source>
</evidence>
<dbReference type="SUPFAM" id="SSF81321">
    <property type="entry name" value="Family A G protein-coupled receptor-like"/>
    <property type="match status" value="1"/>
</dbReference>
<keyword evidence="12 15" id="KW-0675">Receptor</keyword>
<evidence type="ECO:0000256" key="6">
    <source>
        <dbReference type="ARBA" id="ARBA00022925"/>
    </source>
</evidence>
<dbReference type="PROSITE" id="PS50262">
    <property type="entry name" value="G_PROTEIN_RECEP_F1_2"/>
    <property type="match status" value="1"/>
</dbReference>
<dbReference type="Gene3D" id="1.20.1070.10">
    <property type="entry name" value="Rhodopsin 7-helix transmembrane proteins"/>
    <property type="match status" value="1"/>
</dbReference>
<keyword evidence="10 15" id="KW-0472">Membrane</keyword>
<evidence type="ECO:0000256" key="3">
    <source>
        <dbReference type="ARBA" id="ARBA00022553"/>
    </source>
</evidence>
<keyword evidence="8 15" id="KW-0157">Chromophore</keyword>
<dbReference type="FunFam" id="1.20.1070.10:FF:000044">
    <property type="entry name" value="Opsin, ultraviolet-sensitive"/>
    <property type="match status" value="1"/>
</dbReference>
<evidence type="ECO:0000256" key="11">
    <source>
        <dbReference type="ARBA" id="ARBA00023157"/>
    </source>
</evidence>
<dbReference type="GO" id="GO:0007601">
    <property type="term" value="P:visual perception"/>
    <property type="evidence" value="ECO:0007669"/>
    <property type="project" value="UniProtKB-KW"/>
</dbReference>
<keyword evidence="14" id="KW-0844">Vision</keyword>
<dbReference type="InterPro" id="IPR017452">
    <property type="entry name" value="GPCR_Rhodpsn_7TM"/>
</dbReference>
<reference evidence="17" key="1">
    <citation type="submission" date="2022-07" db="EMBL/GenBank/DDBJ databases">
        <authorList>
            <person name="Palecanda S."/>
            <person name="Steck M."/>
            <person name="Porter M.L."/>
        </authorList>
    </citation>
    <scope>NUCLEOTIDE SEQUENCE</scope>
</reference>
<dbReference type="Pfam" id="PF00001">
    <property type="entry name" value="7tm_1"/>
    <property type="match status" value="1"/>
</dbReference>
<dbReference type="PROSITE" id="PS00237">
    <property type="entry name" value="G_PROTEIN_RECEP_F1_1"/>
    <property type="match status" value="1"/>
</dbReference>
<dbReference type="PANTHER" id="PTHR24240">
    <property type="entry name" value="OPSIN"/>
    <property type="match status" value="1"/>
</dbReference>
<feature type="transmembrane region" description="Helical" evidence="15">
    <location>
        <begin position="234"/>
        <end position="255"/>
    </location>
</feature>
<feature type="transmembrane region" description="Helical" evidence="15">
    <location>
        <begin position="301"/>
        <end position="325"/>
    </location>
</feature>
<evidence type="ECO:0000256" key="5">
    <source>
        <dbReference type="ARBA" id="ARBA00022692"/>
    </source>
</evidence>
<dbReference type="PRINTS" id="PR00238">
    <property type="entry name" value="OPSIN"/>
</dbReference>
<evidence type="ECO:0000256" key="7">
    <source>
        <dbReference type="ARBA" id="ARBA00022989"/>
    </source>
</evidence>
<evidence type="ECO:0000313" key="17">
    <source>
        <dbReference type="EMBL" id="WIU64933.1"/>
    </source>
</evidence>
<feature type="transmembrane region" description="Helical" evidence="15">
    <location>
        <begin position="70"/>
        <end position="98"/>
    </location>
</feature>
<keyword evidence="11" id="KW-1015">Disulfide bond</keyword>
<dbReference type="InterPro" id="IPR001760">
    <property type="entry name" value="Opsin"/>
</dbReference>
<keyword evidence="2 15" id="KW-0600">Photoreceptor protein</keyword>
<dbReference type="PRINTS" id="PR00577">
    <property type="entry name" value="OPSINRH3RH4"/>
</dbReference>
<feature type="transmembrane region" description="Helical" evidence="15">
    <location>
        <begin position="110"/>
        <end position="134"/>
    </location>
</feature>
<dbReference type="GO" id="GO:0004930">
    <property type="term" value="F:G protein-coupled receptor activity"/>
    <property type="evidence" value="ECO:0007669"/>
    <property type="project" value="UniProtKB-KW"/>
</dbReference>
<keyword evidence="4 15" id="KW-0716">Sensory transduction</keyword>
<dbReference type="InterPro" id="IPR000276">
    <property type="entry name" value="GPCR_Rhodpsn"/>
</dbReference>
<accession>A0A9Y2E3M8</accession>
<dbReference type="AlphaFoldDB" id="A0A9Y2E3M8"/>
<evidence type="ECO:0000256" key="12">
    <source>
        <dbReference type="ARBA" id="ARBA00023170"/>
    </source>
</evidence>
<keyword evidence="13 15" id="KW-0807">Transducer</keyword>
<keyword evidence="7 15" id="KW-1133">Transmembrane helix</keyword>
<evidence type="ECO:0000256" key="4">
    <source>
        <dbReference type="ARBA" id="ARBA00022606"/>
    </source>
</evidence>
<evidence type="ECO:0000256" key="1">
    <source>
        <dbReference type="ARBA" id="ARBA00004141"/>
    </source>
</evidence>
<dbReference type="GO" id="GO:0009881">
    <property type="term" value="F:photoreceptor activity"/>
    <property type="evidence" value="ECO:0007669"/>
    <property type="project" value="UniProtKB-KW"/>
</dbReference>
<dbReference type="InterPro" id="IPR050125">
    <property type="entry name" value="GPCR_opsins"/>
</dbReference>
<dbReference type="CDD" id="cd15079">
    <property type="entry name" value="7tmA_photoreceptors_insect"/>
    <property type="match status" value="1"/>
</dbReference>
<dbReference type="EMBL" id="OP066279">
    <property type="protein sequence ID" value="WIU64933.1"/>
    <property type="molecule type" value="mRNA"/>
</dbReference>
<sequence length="393" mass="44516">MTRLDAITALPADMLANLTLGSDEGSPLARFERDAFASRYEVKMLGWNTPPEYMDHVSPYWKTFEAPNPFLHYMLGVFYIFFMFAALTGNGVVIWVFSSAKSLRTPSNMFVINLAVLDFIMMVKTPIFIINSFNEGPIWGKTGCDVFALLGNYSGIGGAMTNAAIAYDRYKTIAKPFEGKMTHGKALIIVLGTWLYASPWCILPLLDIWGRYVPEGFLTTCSMDYLTDDENTRSFVACIFFFAYIVPGSFIIYFYSQIFSHVSAHEKAMKEQAKKMNVDNLRTVGTKEDQEKSAEIRIAKVCMGLFFMWFSAWTPYAIVALIGTFGNRSLLTPLMSMIPALCCKSIACIDPWIYAINHPKYRLELQKRMPWFCIHEPKPEENQTQTSATTEKA</sequence>
<dbReference type="GO" id="GO:0007602">
    <property type="term" value="P:phototransduction"/>
    <property type="evidence" value="ECO:0007669"/>
    <property type="project" value="UniProtKB-KW"/>
</dbReference>
<evidence type="ECO:0000256" key="15">
    <source>
        <dbReference type="RuleBase" id="RU004951"/>
    </source>
</evidence>
<keyword evidence="5 15" id="KW-0812">Transmembrane</keyword>
<reference evidence="17" key="2">
    <citation type="journal article" date="2023" name="Ecol. Evol.">
        <title>Increasing complexity of opsin expression across stomatopod development.</title>
        <authorList>
            <person name="Palecanda S."/>
            <person name="Steck M."/>
            <person name="Porter M.L."/>
        </authorList>
    </citation>
    <scope>NUCLEOTIDE SEQUENCE</scope>
</reference>